<evidence type="ECO:0000313" key="4">
    <source>
        <dbReference type="Proteomes" id="UP000776276"/>
    </source>
</evidence>
<dbReference type="Pfam" id="PF01661">
    <property type="entry name" value="Macro"/>
    <property type="match status" value="1"/>
</dbReference>
<proteinExistence type="predicted"/>
<reference evidence="3 4" key="1">
    <citation type="submission" date="2021-06" db="EMBL/GenBank/DDBJ databases">
        <title>Sphingomonas sp. XMGL2, whole genome shotgun sequencing project.</title>
        <authorList>
            <person name="Zhao G."/>
            <person name="Shen L."/>
        </authorList>
    </citation>
    <scope>NUCLEOTIDE SEQUENCE [LARGE SCALE GENOMIC DNA]</scope>
    <source>
        <strain evidence="3 4">XMGL2</strain>
    </source>
</reference>
<keyword evidence="4" id="KW-1185">Reference proteome</keyword>
<dbReference type="EMBL" id="JAHKRT010000008">
    <property type="protein sequence ID" value="MBU3079114.1"/>
    <property type="molecule type" value="Genomic_DNA"/>
</dbReference>
<feature type="domain" description="Macro" evidence="2">
    <location>
        <begin position="1"/>
        <end position="168"/>
    </location>
</feature>
<name>A0ABS6BLQ5_9SPHN</name>
<dbReference type="PANTHER" id="PTHR12521:SF0">
    <property type="entry name" value="ADP-RIBOSE GLYCOHYDROLASE OARD1"/>
    <property type="match status" value="1"/>
</dbReference>
<dbReference type="SMART" id="SM00506">
    <property type="entry name" value="A1pp"/>
    <property type="match status" value="1"/>
</dbReference>
<comment type="caution">
    <text evidence="3">The sequence shown here is derived from an EMBL/GenBank/DDBJ whole genome shotgun (WGS) entry which is preliminary data.</text>
</comment>
<evidence type="ECO:0000313" key="3">
    <source>
        <dbReference type="EMBL" id="MBU3079114.1"/>
    </source>
</evidence>
<evidence type="ECO:0000259" key="2">
    <source>
        <dbReference type="PROSITE" id="PS51154"/>
    </source>
</evidence>
<dbReference type="PROSITE" id="PS51154">
    <property type="entry name" value="MACRO"/>
    <property type="match status" value="1"/>
</dbReference>
<organism evidence="3 4">
    <name type="scientific">Sphingomonas quercus</name>
    <dbReference type="NCBI Taxonomy" id="2842451"/>
    <lineage>
        <taxon>Bacteria</taxon>
        <taxon>Pseudomonadati</taxon>
        <taxon>Pseudomonadota</taxon>
        <taxon>Alphaproteobacteria</taxon>
        <taxon>Sphingomonadales</taxon>
        <taxon>Sphingomonadaceae</taxon>
        <taxon>Sphingomonas</taxon>
    </lineage>
</organism>
<comment type="catalytic activity">
    <reaction evidence="1">
        <text>an N-(ADP-alpha-D-ribosyl)-thymidine in DNA + H2O = a thymidine in DNA + ADP-D-ribose</text>
        <dbReference type="Rhea" id="RHEA:71655"/>
        <dbReference type="Rhea" id="RHEA-COMP:13556"/>
        <dbReference type="Rhea" id="RHEA-COMP:18051"/>
        <dbReference type="ChEBI" id="CHEBI:15377"/>
        <dbReference type="ChEBI" id="CHEBI:57967"/>
        <dbReference type="ChEBI" id="CHEBI:137386"/>
        <dbReference type="ChEBI" id="CHEBI:191199"/>
    </reaction>
    <physiologicalReaction direction="left-to-right" evidence="1">
        <dbReference type="Rhea" id="RHEA:71656"/>
    </physiologicalReaction>
</comment>
<gene>
    <name evidence="3" type="ORF">KOF26_14730</name>
</gene>
<dbReference type="RefSeq" id="WP_216326614.1">
    <property type="nucleotide sequence ID" value="NZ_JAHKRT010000008.1"/>
</dbReference>
<protein>
    <submittedName>
        <fullName evidence="3">Macro domain-containing protein</fullName>
    </submittedName>
</protein>
<dbReference type="InterPro" id="IPR002589">
    <property type="entry name" value="Macro_dom"/>
</dbReference>
<accession>A0ABS6BLQ5</accession>
<dbReference type="InterPro" id="IPR050892">
    <property type="entry name" value="ADP-ribose_metab_enzymes"/>
</dbReference>
<dbReference type="PANTHER" id="PTHR12521">
    <property type="entry name" value="PROTEIN C6ORF130"/>
    <property type="match status" value="1"/>
</dbReference>
<evidence type="ECO:0000256" key="1">
    <source>
        <dbReference type="ARBA" id="ARBA00035885"/>
    </source>
</evidence>
<dbReference type="Proteomes" id="UP000776276">
    <property type="component" value="Unassembled WGS sequence"/>
</dbReference>
<sequence>MGKIHEVEGDILLSRAQVIAHGVAPGDHFATGLALALRERWPSLAKDFRHYCHLSRPQPGDVWAWSGVGADGGPVRIVSLLTQEPAEHASGHPGRATLEYVNRALRALAHHIRDEKIESIALPRLATGVGGLDWADVKPLIARHLGDLGIPVYVYVVYHQGQAAREPA</sequence>